<sequence length="159" mass="18470">MKELKKKMSTLYKEQPAEEQQQQGSSHWETIYCNIKCVMEQLKIHNLKAQQLQQTEPWSEKDMVNLTKILELAYTCFKDCAYINQHAENVDCNPCNSTTQQPVFGEQMAKLKQQLDLLAFEITKLTTVKEALDNIYSSYNMELAVTSSDQDNEEEDVFD</sequence>
<dbReference type="VEuPathDB" id="VectorBase:AFUN020459"/>
<accession>A0A4Y0BK01</accession>
<feature type="region of interest" description="Disordered" evidence="1">
    <location>
        <begin position="1"/>
        <end position="20"/>
    </location>
</feature>
<evidence type="ECO:0000313" key="2">
    <source>
        <dbReference type="EnsemblMetazoa" id="AFUN020459-PA"/>
    </source>
</evidence>
<reference evidence="2" key="1">
    <citation type="submission" date="2020-05" db="UniProtKB">
        <authorList>
            <consortium name="EnsemblMetazoa"/>
        </authorList>
    </citation>
    <scope>IDENTIFICATION</scope>
    <source>
        <strain evidence="2">FUMOZ</strain>
    </source>
</reference>
<dbReference type="AlphaFoldDB" id="A0A4Y0BK01"/>
<proteinExistence type="predicted"/>
<dbReference type="VEuPathDB" id="VectorBase:AFUN2_009279"/>
<protein>
    <submittedName>
        <fullName evidence="2">Uncharacterized protein</fullName>
    </submittedName>
</protein>
<name>A0A4Y0BK01_ANOFN</name>
<organism evidence="2">
    <name type="scientific">Anopheles funestus</name>
    <name type="common">African malaria mosquito</name>
    <dbReference type="NCBI Taxonomy" id="62324"/>
    <lineage>
        <taxon>Eukaryota</taxon>
        <taxon>Metazoa</taxon>
        <taxon>Ecdysozoa</taxon>
        <taxon>Arthropoda</taxon>
        <taxon>Hexapoda</taxon>
        <taxon>Insecta</taxon>
        <taxon>Pterygota</taxon>
        <taxon>Neoptera</taxon>
        <taxon>Endopterygota</taxon>
        <taxon>Diptera</taxon>
        <taxon>Nematocera</taxon>
        <taxon>Culicoidea</taxon>
        <taxon>Culicidae</taxon>
        <taxon>Anophelinae</taxon>
        <taxon>Anopheles</taxon>
    </lineage>
</organism>
<dbReference type="EnsemblMetazoa" id="AFUN020459-RA">
    <property type="protein sequence ID" value="AFUN020459-PA"/>
    <property type="gene ID" value="AFUN020459"/>
</dbReference>
<evidence type="ECO:0000256" key="1">
    <source>
        <dbReference type="SAM" id="MobiDB-lite"/>
    </source>
</evidence>